<sequence>MATNMFNFRVDDDLDDAIQECADGMGVKKSVWAREILGAVAYGGVTMEQLADLVAANQMQGNSPHPVRFLTVQGQVGRADRKPDCLHPLTARKRMPFTIICGVCKTVVKRT</sequence>
<protein>
    <submittedName>
        <fullName evidence="1">Uncharacterized protein</fullName>
    </submittedName>
</protein>
<evidence type="ECO:0000313" key="2">
    <source>
        <dbReference type="Proteomes" id="UP000201386"/>
    </source>
</evidence>
<accession>A0A140G688</accession>
<dbReference type="EMBL" id="KU647626">
    <property type="protein sequence ID" value="AMM44173.1"/>
    <property type="molecule type" value="Genomic_DNA"/>
</dbReference>
<dbReference type="Proteomes" id="UP000201386">
    <property type="component" value="Segment"/>
</dbReference>
<dbReference type="RefSeq" id="YP_009301260.1">
    <property type="nucleotide sequence ID" value="NC_031231.1"/>
</dbReference>
<dbReference type="KEGG" id="vg:29124715"/>
<evidence type="ECO:0000313" key="1">
    <source>
        <dbReference type="EMBL" id="AMM44173.1"/>
    </source>
</evidence>
<gene>
    <name evidence="1" type="primary">3</name>
    <name evidence="1" type="ORF">KELLEZIO_3</name>
</gene>
<proteinExistence type="predicted"/>
<dbReference type="GeneID" id="29124715"/>
<organism evidence="1 2">
    <name type="scientific">Arthrobacter phage KellEzio</name>
    <dbReference type="NCBI Taxonomy" id="1796995"/>
    <lineage>
        <taxon>Viruses</taxon>
        <taxon>Duplodnaviria</taxon>
        <taxon>Heunggongvirae</taxon>
        <taxon>Uroviricota</taxon>
        <taxon>Caudoviricetes</taxon>
        <taxon>Kelleziovirus</taxon>
        <taxon>Kelleziovirus kellezzio</taxon>
    </lineage>
</organism>
<keyword evidence="2" id="KW-1185">Reference proteome</keyword>
<name>A0A140G688_9CAUD</name>
<reference evidence="1 2" key="1">
    <citation type="submission" date="2016-02" db="EMBL/GenBank/DDBJ databases">
        <authorList>
            <person name="Lynch K.C."/>
            <person name="Doan M."/>
            <person name="Paisley J.T."/>
            <person name="Allen K.G."/>
            <person name="Gaffney B.L."/>
            <person name="Rinehart C.A."/>
            <person name="King R.A."/>
            <person name="Staples A."/>
            <person name="Bowman C.A."/>
            <person name="Russell D.A."/>
            <person name="Pope W.H."/>
            <person name="Jacobs-Sera D."/>
            <person name="Hendrix R.W."/>
            <person name="Hatfull G.F."/>
        </authorList>
    </citation>
    <scope>NUCLEOTIDE SEQUENCE [LARGE SCALE GENOMIC DNA]</scope>
</reference>